<comment type="similarity">
    <text evidence="2 6">Belongs to the ATG5 family.</text>
</comment>
<dbReference type="Gene3D" id="1.10.246.190">
    <property type="entry name" value="Autophagy protein Apg5, helix rich domain"/>
    <property type="match status" value="1"/>
</dbReference>
<evidence type="ECO:0000259" key="8">
    <source>
        <dbReference type="Pfam" id="PF04106"/>
    </source>
</evidence>
<dbReference type="GO" id="GO:0034045">
    <property type="term" value="C:phagophore assembly site membrane"/>
    <property type="evidence" value="ECO:0007669"/>
    <property type="project" value="UniProtKB-SubCell"/>
</dbReference>
<dbReference type="GO" id="GO:0006995">
    <property type="term" value="P:cellular response to nitrogen starvation"/>
    <property type="evidence" value="ECO:0007669"/>
    <property type="project" value="TreeGrafter"/>
</dbReference>
<evidence type="ECO:0000259" key="10">
    <source>
        <dbReference type="Pfam" id="PF20638"/>
    </source>
</evidence>
<sequence length="417" mass="46226">MQSINLHIQNFPAQINLEPNQADQYWDQVGRSTETNNIRISIPNHNQTPKLDIRGYGPILAQHTTFRMDPSNSHSMSKSSPTALRSLIWEGSIPISFVLEPSELPPGSDRGVEAFYTSAPRMSYLSLLVPIVKSNLIGLCLDDNALFTLKEENIWFEHAPSKVALKWHWPIGLIYDTLLASLPASSLGLPLQVTVHLNPVPADKGLLPNAVSVCREAFMSQVSRRSSMRNISNMREIRSAQLITQVKEADFVRWGSTRRVTNLRQREAESLWEGLVEHDFDKFWLVASKLIPIPPSPSSLHSAPMTPAQPTNSSIDRMPDGNGVRNVPMRIYLPDNIPVMQAQSGPVDENGRRVTLGAALADLAPSLFPEPSSTSKRRLARAFIQGVQVPLETELGWLGAVMCCADGWVAVVIHLGR</sequence>
<dbReference type="Gene3D" id="3.10.20.620">
    <property type="match status" value="1"/>
</dbReference>
<evidence type="ECO:0000256" key="7">
    <source>
        <dbReference type="SAM" id="MobiDB-lite"/>
    </source>
</evidence>
<dbReference type="FunFam" id="3.10.20.620:FF:000005">
    <property type="entry name" value="Autophagy protein 5"/>
    <property type="match status" value="1"/>
</dbReference>
<dbReference type="InterPro" id="IPR048939">
    <property type="entry name" value="ATG5_UblA"/>
</dbReference>
<dbReference type="InterPro" id="IPR007239">
    <property type="entry name" value="Atg5"/>
</dbReference>
<dbReference type="GO" id="GO:0061908">
    <property type="term" value="C:phagophore"/>
    <property type="evidence" value="ECO:0007669"/>
    <property type="project" value="TreeGrafter"/>
</dbReference>
<dbReference type="Pfam" id="PF20638">
    <property type="entry name" value="ATG5_UblA"/>
    <property type="match status" value="1"/>
</dbReference>
<protein>
    <recommendedName>
        <fullName evidence="6">Autophagy protein 5</fullName>
    </recommendedName>
</protein>
<proteinExistence type="inferred from homology"/>
<gene>
    <name evidence="11" type="primary">ATG5_1</name>
    <name evidence="11" type="ORF">PGTUg99_003840</name>
</gene>
<feature type="domain" description="Autophagy protein ATG5 UblA" evidence="10">
    <location>
        <begin position="88"/>
        <end position="196"/>
    </location>
</feature>
<evidence type="ECO:0000256" key="3">
    <source>
        <dbReference type="ARBA" id="ARBA00022499"/>
    </source>
</evidence>
<dbReference type="GO" id="GO:0019776">
    <property type="term" value="F:Atg8-family ligase activity"/>
    <property type="evidence" value="ECO:0007669"/>
    <property type="project" value="TreeGrafter"/>
</dbReference>
<dbReference type="Pfam" id="PF20637">
    <property type="entry name" value="ATG5_HBR"/>
    <property type="match status" value="1"/>
</dbReference>
<dbReference type="GO" id="GO:0034727">
    <property type="term" value="P:piecemeal microautophagy of the nucleus"/>
    <property type="evidence" value="ECO:0007669"/>
    <property type="project" value="TreeGrafter"/>
</dbReference>
<feature type="domain" description="Autophagy protein ATG5 UblB" evidence="8">
    <location>
        <begin position="326"/>
        <end position="413"/>
    </location>
</feature>
<dbReference type="GO" id="GO:0005776">
    <property type="term" value="C:autophagosome"/>
    <property type="evidence" value="ECO:0007669"/>
    <property type="project" value="TreeGrafter"/>
</dbReference>
<dbReference type="FunFam" id="3.10.20.90:FF:000347">
    <property type="entry name" value="Autophagy protein 5"/>
    <property type="match status" value="1"/>
</dbReference>
<dbReference type="Pfam" id="PF04106">
    <property type="entry name" value="ATG5_UblB"/>
    <property type="match status" value="1"/>
</dbReference>
<comment type="function">
    <text evidence="6">Involved in cytoplasm to vacuole transport (Cvt) and autophagic vesicle formation.</text>
</comment>
<keyword evidence="4 6" id="KW-0832">Ubl conjugation</keyword>
<comment type="subcellular location">
    <subcellularLocation>
        <location evidence="1 6">Preautophagosomal structure membrane</location>
        <topology evidence="1 6">Peripheral membrane protein</topology>
    </subcellularLocation>
</comment>
<dbReference type="InterPro" id="IPR042526">
    <property type="entry name" value="Atg5_HR"/>
</dbReference>
<dbReference type="Gene3D" id="3.10.20.90">
    <property type="entry name" value="Phosphatidylinositol 3-kinase Catalytic Subunit, Chain A, domain 1"/>
    <property type="match status" value="1"/>
</dbReference>
<dbReference type="PANTHER" id="PTHR13040:SF2">
    <property type="entry name" value="AUTOPHAGY PROTEIN 5"/>
    <property type="match status" value="1"/>
</dbReference>
<comment type="caution">
    <text evidence="11">The sequence shown here is derived from an EMBL/GenBank/DDBJ whole genome shotgun (WGS) entry which is preliminary data.</text>
</comment>
<evidence type="ECO:0000259" key="9">
    <source>
        <dbReference type="Pfam" id="PF20637"/>
    </source>
</evidence>
<evidence type="ECO:0000256" key="5">
    <source>
        <dbReference type="ARBA" id="ARBA00023006"/>
    </source>
</evidence>
<name>A0A5B0MNM6_PUCGR</name>
<dbReference type="GO" id="GO:0000422">
    <property type="term" value="P:autophagy of mitochondrion"/>
    <property type="evidence" value="ECO:0007669"/>
    <property type="project" value="TreeGrafter"/>
</dbReference>
<dbReference type="InterPro" id="IPR042527">
    <property type="entry name" value="Atg5_UblA_dom_sf"/>
</dbReference>
<evidence type="ECO:0000313" key="11">
    <source>
        <dbReference type="EMBL" id="KAA1078565.1"/>
    </source>
</evidence>
<dbReference type="PANTHER" id="PTHR13040">
    <property type="entry name" value="AUTOPHAGY PROTEIN 5"/>
    <property type="match status" value="1"/>
</dbReference>
<dbReference type="GO" id="GO:0044233">
    <property type="term" value="C:mitochondria-associated endoplasmic reticulum membrane contact site"/>
    <property type="evidence" value="ECO:0007669"/>
    <property type="project" value="TreeGrafter"/>
</dbReference>
<feature type="domain" description="Autophagy protein ATG5 alpha-helical bundle region" evidence="9">
    <location>
        <begin position="242"/>
        <end position="292"/>
    </location>
</feature>
<organism evidence="11 12">
    <name type="scientific">Puccinia graminis f. sp. tritici</name>
    <dbReference type="NCBI Taxonomy" id="56615"/>
    <lineage>
        <taxon>Eukaryota</taxon>
        <taxon>Fungi</taxon>
        <taxon>Dikarya</taxon>
        <taxon>Basidiomycota</taxon>
        <taxon>Pucciniomycotina</taxon>
        <taxon>Pucciniomycetes</taxon>
        <taxon>Pucciniales</taxon>
        <taxon>Pucciniaceae</taxon>
        <taxon>Puccinia</taxon>
    </lineage>
</organism>
<evidence type="ECO:0000256" key="6">
    <source>
        <dbReference type="RuleBase" id="RU361202"/>
    </source>
</evidence>
<keyword evidence="3 6" id="KW-1017">Isopeptide bond</keyword>
<comment type="subunit">
    <text evidence="6">Conjugated with ATG12.</text>
</comment>
<keyword evidence="6" id="KW-0813">Transport</keyword>
<dbReference type="InterPro" id="IPR048318">
    <property type="entry name" value="ATG5_UblB"/>
</dbReference>
<evidence type="ECO:0000313" key="12">
    <source>
        <dbReference type="Proteomes" id="UP000325313"/>
    </source>
</evidence>
<dbReference type="AlphaFoldDB" id="A0A5B0MNM6"/>
<evidence type="ECO:0000256" key="2">
    <source>
        <dbReference type="ARBA" id="ARBA00006910"/>
    </source>
</evidence>
<reference evidence="11 12" key="1">
    <citation type="submission" date="2019-05" db="EMBL/GenBank/DDBJ databases">
        <title>Emergence of the Ug99 lineage of the wheat stem rust pathogen through somatic hybridization.</title>
        <authorList>
            <person name="Li F."/>
            <person name="Upadhyaya N.M."/>
            <person name="Sperschneider J."/>
            <person name="Matny O."/>
            <person name="Nguyen-Phuc H."/>
            <person name="Mago R."/>
            <person name="Raley C."/>
            <person name="Miller M.E."/>
            <person name="Silverstein K.A.T."/>
            <person name="Henningsen E."/>
            <person name="Hirsch C.D."/>
            <person name="Visser B."/>
            <person name="Pretorius Z.A."/>
            <person name="Steffenson B.J."/>
            <person name="Schwessinger B."/>
            <person name="Dodds P.N."/>
            <person name="Figueroa M."/>
        </authorList>
    </citation>
    <scope>NUCLEOTIDE SEQUENCE [LARGE SCALE GENOMIC DNA]</scope>
    <source>
        <strain evidence="11 12">Ug99</strain>
    </source>
</reference>
<dbReference type="GO" id="GO:0034274">
    <property type="term" value="C:Atg12-Atg5-Atg16 complex"/>
    <property type="evidence" value="ECO:0007669"/>
    <property type="project" value="TreeGrafter"/>
</dbReference>
<accession>A0A5B0MNM6</accession>
<dbReference type="InterPro" id="IPR048940">
    <property type="entry name" value="ATG5_HBR"/>
</dbReference>
<evidence type="ECO:0000256" key="1">
    <source>
        <dbReference type="ARBA" id="ARBA00004623"/>
    </source>
</evidence>
<keyword evidence="5 6" id="KW-0072">Autophagy</keyword>
<keyword evidence="6" id="KW-0472">Membrane</keyword>
<evidence type="ECO:0000256" key="4">
    <source>
        <dbReference type="ARBA" id="ARBA00022843"/>
    </source>
</evidence>
<dbReference type="Proteomes" id="UP000325313">
    <property type="component" value="Unassembled WGS sequence"/>
</dbReference>
<dbReference type="EMBL" id="VDEP01000449">
    <property type="protein sequence ID" value="KAA1078565.1"/>
    <property type="molecule type" value="Genomic_DNA"/>
</dbReference>
<feature type="region of interest" description="Disordered" evidence="7">
    <location>
        <begin position="297"/>
        <end position="320"/>
    </location>
</feature>